<keyword evidence="2 4" id="KW-0378">Hydrolase</keyword>
<dbReference type="Proteomes" id="UP000593892">
    <property type="component" value="Chromosome"/>
</dbReference>
<proteinExistence type="inferred from homology"/>
<dbReference type="PANTHER" id="PTHR48081:SF8">
    <property type="entry name" value="ALPHA_BETA HYDROLASE FOLD-3 DOMAIN-CONTAINING PROTEIN-RELATED"/>
    <property type="match status" value="1"/>
</dbReference>
<feature type="domain" description="Alpha/beta hydrolase fold-3" evidence="3">
    <location>
        <begin position="86"/>
        <end position="294"/>
    </location>
</feature>
<comment type="similarity">
    <text evidence="1">Belongs to the 'GDXG' lipolytic enzyme family.</text>
</comment>
<dbReference type="RefSeq" id="WP_194452299.1">
    <property type="nucleotide sequence ID" value="NZ_CP063849.1"/>
</dbReference>
<dbReference type="SUPFAM" id="SSF53474">
    <property type="entry name" value="alpha/beta-Hydrolases"/>
    <property type="match status" value="1"/>
</dbReference>
<dbReference type="InterPro" id="IPR029058">
    <property type="entry name" value="AB_hydrolase_fold"/>
</dbReference>
<dbReference type="AlphaFoldDB" id="A0A7S7SMP2"/>
<dbReference type="KEGG" id="pfer:IRI77_12020"/>
<organism evidence="4 5">
    <name type="scientific">Paludibaculum fermentans</name>
    <dbReference type="NCBI Taxonomy" id="1473598"/>
    <lineage>
        <taxon>Bacteria</taxon>
        <taxon>Pseudomonadati</taxon>
        <taxon>Acidobacteriota</taxon>
        <taxon>Terriglobia</taxon>
        <taxon>Bryobacterales</taxon>
        <taxon>Bryobacteraceae</taxon>
        <taxon>Paludibaculum</taxon>
    </lineage>
</organism>
<dbReference type="InterPro" id="IPR050300">
    <property type="entry name" value="GDXG_lipolytic_enzyme"/>
</dbReference>
<dbReference type="PANTHER" id="PTHR48081">
    <property type="entry name" value="AB HYDROLASE SUPERFAMILY PROTEIN C4A8.06C"/>
    <property type="match status" value="1"/>
</dbReference>
<gene>
    <name evidence="4" type="ORF">IRI77_12020</name>
</gene>
<evidence type="ECO:0000313" key="5">
    <source>
        <dbReference type="Proteomes" id="UP000593892"/>
    </source>
</evidence>
<keyword evidence="5" id="KW-1185">Reference proteome</keyword>
<evidence type="ECO:0000313" key="4">
    <source>
        <dbReference type="EMBL" id="QOY90639.1"/>
    </source>
</evidence>
<reference evidence="4 5" key="1">
    <citation type="submission" date="2020-10" db="EMBL/GenBank/DDBJ databases">
        <title>Complete genome sequence of Paludibaculum fermentans P105T, a facultatively anaerobic acidobacterium capable of dissimilatory Fe(III) reduction.</title>
        <authorList>
            <person name="Dedysh S.N."/>
            <person name="Beletsky A.V."/>
            <person name="Kulichevskaya I.S."/>
            <person name="Mardanov A.V."/>
            <person name="Ravin N.V."/>
        </authorList>
    </citation>
    <scope>NUCLEOTIDE SEQUENCE [LARGE SCALE GENOMIC DNA]</scope>
    <source>
        <strain evidence="4 5">P105</strain>
    </source>
</reference>
<evidence type="ECO:0000256" key="1">
    <source>
        <dbReference type="ARBA" id="ARBA00010515"/>
    </source>
</evidence>
<protein>
    <submittedName>
        <fullName evidence="4">Alpha/beta hydrolase</fullName>
    </submittedName>
</protein>
<dbReference type="InterPro" id="IPR002168">
    <property type="entry name" value="Lipase_GDXG_HIS_AS"/>
</dbReference>
<dbReference type="EMBL" id="CP063849">
    <property type="protein sequence ID" value="QOY90639.1"/>
    <property type="molecule type" value="Genomic_DNA"/>
</dbReference>
<dbReference type="InterPro" id="IPR013094">
    <property type="entry name" value="AB_hydrolase_3"/>
</dbReference>
<evidence type="ECO:0000259" key="3">
    <source>
        <dbReference type="Pfam" id="PF07859"/>
    </source>
</evidence>
<dbReference type="GO" id="GO:0016787">
    <property type="term" value="F:hydrolase activity"/>
    <property type="evidence" value="ECO:0007669"/>
    <property type="project" value="UniProtKB-KW"/>
</dbReference>
<dbReference type="Gene3D" id="3.40.50.1820">
    <property type="entry name" value="alpha/beta hydrolase"/>
    <property type="match status" value="1"/>
</dbReference>
<evidence type="ECO:0000256" key="2">
    <source>
        <dbReference type="ARBA" id="ARBA00022801"/>
    </source>
</evidence>
<sequence>MTGTRTKRSLEPGTQKFIDAVTAQGGPPLYTLTKEDARKVLEDAQAIPVTKLDADVEDLVLPTGPSGQVSVRIYRPVGAKGPLPAVMYFHGGGWILGSKNTHDRLLRDMVNLAPAAFVFVNYTPSPEAQYPVPLEECYAAARYIAEHGPDFNIDSTRLAVMGDSVGGYLAAAVTLLAKQRSAPSITFQVLCYPVTDTDFSRESYLTFANGPWLTRPAMQWFWDNYAPNLQDRKQITAAPVQATKAELAGLPPALVIVDENDVLRDEGEEYAMKLSEAGVEVIAVRYLATIHDFMMLNGLAATPATRSAIELAAGTLRQALSL</sequence>
<dbReference type="Pfam" id="PF07859">
    <property type="entry name" value="Abhydrolase_3"/>
    <property type="match status" value="1"/>
</dbReference>
<name>A0A7S7SMP2_PALFE</name>
<accession>A0A7S7SMP2</accession>
<dbReference type="PROSITE" id="PS01173">
    <property type="entry name" value="LIPASE_GDXG_HIS"/>
    <property type="match status" value="1"/>
</dbReference>